<sequence length="135" mass="15476">MAAVYVMARRMRILAGLRRGRRRQEHIFRVLITLFDQTQEEIYEKYRLDSTRLLDLIVDLQPICGSTRSPELEEEYPVGTPGGADAIPEEAGAYGRRDRNNDTETIGVLNPVREKEEEVFYAGARDEQRTESGTD</sequence>
<gene>
    <name evidence="2" type="ORF">NDU88_007006</name>
</gene>
<name>A0AAV7NW48_PLEWA</name>
<organism evidence="2 3">
    <name type="scientific">Pleurodeles waltl</name>
    <name type="common">Iberian ribbed newt</name>
    <dbReference type="NCBI Taxonomy" id="8319"/>
    <lineage>
        <taxon>Eukaryota</taxon>
        <taxon>Metazoa</taxon>
        <taxon>Chordata</taxon>
        <taxon>Craniata</taxon>
        <taxon>Vertebrata</taxon>
        <taxon>Euteleostomi</taxon>
        <taxon>Amphibia</taxon>
        <taxon>Batrachia</taxon>
        <taxon>Caudata</taxon>
        <taxon>Salamandroidea</taxon>
        <taxon>Salamandridae</taxon>
        <taxon>Pleurodelinae</taxon>
        <taxon>Pleurodeles</taxon>
    </lineage>
</organism>
<dbReference type="EMBL" id="JANPWB010000012">
    <property type="protein sequence ID" value="KAJ1118819.1"/>
    <property type="molecule type" value="Genomic_DNA"/>
</dbReference>
<feature type="region of interest" description="Disordered" evidence="1">
    <location>
        <begin position="68"/>
        <end position="89"/>
    </location>
</feature>
<protein>
    <submittedName>
        <fullName evidence="2">Uncharacterized protein</fullName>
    </submittedName>
</protein>
<dbReference type="AlphaFoldDB" id="A0AAV7NW48"/>
<accession>A0AAV7NW48</accession>
<dbReference type="Proteomes" id="UP001066276">
    <property type="component" value="Chromosome 8"/>
</dbReference>
<keyword evidence="3" id="KW-1185">Reference proteome</keyword>
<evidence type="ECO:0000313" key="3">
    <source>
        <dbReference type="Proteomes" id="UP001066276"/>
    </source>
</evidence>
<evidence type="ECO:0000313" key="2">
    <source>
        <dbReference type="EMBL" id="KAJ1118819.1"/>
    </source>
</evidence>
<reference evidence="2" key="1">
    <citation type="journal article" date="2022" name="bioRxiv">
        <title>Sequencing and chromosome-scale assembly of the giantPleurodeles waltlgenome.</title>
        <authorList>
            <person name="Brown T."/>
            <person name="Elewa A."/>
            <person name="Iarovenko S."/>
            <person name="Subramanian E."/>
            <person name="Araus A.J."/>
            <person name="Petzold A."/>
            <person name="Susuki M."/>
            <person name="Suzuki K.-i.T."/>
            <person name="Hayashi T."/>
            <person name="Toyoda A."/>
            <person name="Oliveira C."/>
            <person name="Osipova E."/>
            <person name="Leigh N.D."/>
            <person name="Simon A."/>
            <person name="Yun M.H."/>
        </authorList>
    </citation>
    <scope>NUCLEOTIDE SEQUENCE</scope>
    <source>
        <strain evidence="2">20211129_DDA</strain>
        <tissue evidence="2">Liver</tissue>
    </source>
</reference>
<proteinExistence type="predicted"/>
<evidence type="ECO:0000256" key="1">
    <source>
        <dbReference type="SAM" id="MobiDB-lite"/>
    </source>
</evidence>
<comment type="caution">
    <text evidence="2">The sequence shown here is derived from an EMBL/GenBank/DDBJ whole genome shotgun (WGS) entry which is preliminary data.</text>
</comment>